<reference evidence="9 10" key="1">
    <citation type="submission" date="2022-06" db="EMBL/GenBank/DDBJ databases">
        <title>New Species of the Genus Actinoplanes, ActinopZanes ferrugineus.</title>
        <authorList>
            <person name="Ding P."/>
        </authorList>
    </citation>
    <scope>NUCLEOTIDE SEQUENCE [LARGE SCALE GENOMIC DNA]</scope>
    <source>
        <strain evidence="9 10">TRM88003</strain>
    </source>
</reference>
<dbReference type="EMBL" id="JAMYJR010000039">
    <property type="protein sequence ID" value="MCO8275784.1"/>
    <property type="molecule type" value="Genomic_DNA"/>
</dbReference>
<evidence type="ECO:0000259" key="8">
    <source>
        <dbReference type="Pfam" id="PF04024"/>
    </source>
</evidence>
<keyword evidence="10" id="KW-1185">Reference proteome</keyword>
<protein>
    <submittedName>
        <fullName evidence="9">PspC domain-containing protein</fullName>
    </submittedName>
</protein>
<keyword evidence="4 7" id="KW-1133">Transmembrane helix</keyword>
<dbReference type="Proteomes" id="UP001523369">
    <property type="component" value="Unassembled WGS sequence"/>
</dbReference>
<evidence type="ECO:0000256" key="6">
    <source>
        <dbReference type="SAM" id="MobiDB-lite"/>
    </source>
</evidence>
<evidence type="ECO:0000256" key="3">
    <source>
        <dbReference type="ARBA" id="ARBA00022692"/>
    </source>
</evidence>
<keyword evidence="5 7" id="KW-0472">Membrane</keyword>
<evidence type="ECO:0000313" key="9">
    <source>
        <dbReference type="EMBL" id="MCO8275784.1"/>
    </source>
</evidence>
<evidence type="ECO:0000256" key="4">
    <source>
        <dbReference type="ARBA" id="ARBA00022989"/>
    </source>
</evidence>
<dbReference type="RefSeq" id="WP_253241812.1">
    <property type="nucleotide sequence ID" value="NZ_JAMYJR010000039.1"/>
</dbReference>
<comment type="caution">
    <text evidence="9">The sequence shown here is derived from an EMBL/GenBank/DDBJ whole genome shotgun (WGS) entry which is preliminary data.</text>
</comment>
<gene>
    <name evidence="9" type="ORF">M1L60_34905</name>
</gene>
<keyword evidence="2" id="KW-1003">Cell membrane</keyword>
<evidence type="ECO:0000256" key="2">
    <source>
        <dbReference type="ARBA" id="ARBA00022475"/>
    </source>
</evidence>
<feature type="domain" description="Phage shock protein PspC N-terminal" evidence="8">
    <location>
        <begin position="14"/>
        <end position="72"/>
    </location>
</feature>
<comment type="subcellular location">
    <subcellularLocation>
        <location evidence="1">Cell membrane</location>
        <topology evidence="1">Single-pass membrane protein</topology>
    </subcellularLocation>
</comment>
<evidence type="ECO:0000256" key="7">
    <source>
        <dbReference type="SAM" id="Phobius"/>
    </source>
</evidence>
<proteinExistence type="predicted"/>
<dbReference type="PANTHER" id="PTHR33885">
    <property type="entry name" value="PHAGE SHOCK PROTEIN C"/>
    <property type="match status" value="1"/>
</dbReference>
<sequence>MTQLPHGSSEAPYKQLRRPLDDRLAAGVCSGVGRYFEIDPVLVRVAFALLAVITAGLALVAYPIMWFLMPEETTPTPPVWRDPSDPTWGRPVS</sequence>
<evidence type="ECO:0000256" key="1">
    <source>
        <dbReference type="ARBA" id="ARBA00004162"/>
    </source>
</evidence>
<dbReference type="InterPro" id="IPR052027">
    <property type="entry name" value="PspC"/>
</dbReference>
<evidence type="ECO:0000313" key="10">
    <source>
        <dbReference type="Proteomes" id="UP001523369"/>
    </source>
</evidence>
<dbReference type="InterPro" id="IPR007168">
    <property type="entry name" value="Phageshock_PspC_N"/>
</dbReference>
<feature type="region of interest" description="Disordered" evidence="6">
    <location>
        <begin position="74"/>
        <end position="93"/>
    </location>
</feature>
<accession>A0ABT1DY27</accession>
<evidence type="ECO:0000256" key="5">
    <source>
        <dbReference type="ARBA" id="ARBA00023136"/>
    </source>
</evidence>
<name>A0ABT1DY27_9ACTN</name>
<feature type="transmembrane region" description="Helical" evidence="7">
    <location>
        <begin position="41"/>
        <end position="68"/>
    </location>
</feature>
<organism evidence="9 10">
    <name type="scientific">Paractinoplanes aksuensis</name>
    <dbReference type="NCBI Taxonomy" id="2939490"/>
    <lineage>
        <taxon>Bacteria</taxon>
        <taxon>Bacillati</taxon>
        <taxon>Actinomycetota</taxon>
        <taxon>Actinomycetes</taxon>
        <taxon>Micromonosporales</taxon>
        <taxon>Micromonosporaceae</taxon>
        <taxon>Paractinoplanes</taxon>
    </lineage>
</organism>
<dbReference type="PANTHER" id="PTHR33885:SF3">
    <property type="entry name" value="PHAGE SHOCK PROTEIN C"/>
    <property type="match status" value="1"/>
</dbReference>
<dbReference type="Pfam" id="PF04024">
    <property type="entry name" value="PspC"/>
    <property type="match status" value="1"/>
</dbReference>
<keyword evidence="3 7" id="KW-0812">Transmembrane</keyword>